<dbReference type="InterPro" id="IPR018824">
    <property type="entry name" value="Conidiation-specific_6"/>
</dbReference>
<dbReference type="EMBL" id="JAPQKI010000004">
    <property type="protein sequence ID" value="KAJ5102506.1"/>
    <property type="molecule type" value="Genomic_DNA"/>
</dbReference>
<dbReference type="Proteomes" id="UP001149074">
    <property type="component" value="Unassembled WGS sequence"/>
</dbReference>
<sequence>MSQSPANDEVEVDAEERVSAMRSYQAVLKNPRVSDKAKHEASDVLNNELGWDTPRREVYAAHEHPNPSSVAASMRALNPHGRNHERAAEL</sequence>
<evidence type="ECO:0000313" key="2">
    <source>
        <dbReference type="EMBL" id="KAJ5102506.1"/>
    </source>
</evidence>
<reference evidence="2" key="1">
    <citation type="submission" date="2022-11" db="EMBL/GenBank/DDBJ databases">
        <authorList>
            <person name="Petersen C."/>
        </authorList>
    </citation>
    <scope>NUCLEOTIDE SEQUENCE</scope>
    <source>
        <strain evidence="2">IBT 30761</strain>
    </source>
</reference>
<accession>A0A9W9FLM7</accession>
<dbReference type="Pfam" id="PF10346">
    <property type="entry name" value="Con-6"/>
    <property type="match status" value="1"/>
</dbReference>
<organism evidence="2 3">
    <name type="scientific">Penicillium argentinense</name>
    <dbReference type="NCBI Taxonomy" id="1131581"/>
    <lineage>
        <taxon>Eukaryota</taxon>
        <taxon>Fungi</taxon>
        <taxon>Dikarya</taxon>
        <taxon>Ascomycota</taxon>
        <taxon>Pezizomycotina</taxon>
        <taxon>Eurotiomycetes</taxon>
        <taxon>Eurotiomycetidae</taxon>
        <taxon>Eurotiales</taxon>
        <taxon>Aspergillaceae</taxon>
        <taxon>Penicillium</taxon>
    </lineage>
</organism>
<name>A0A9W9FLM7_9EURO</name>
<protein>
    <recommendedName>
        <fullName evidence="4">Conidiation protein Con-6</fullName>
    </recommendedName>
</protein>
<comment type="caution">
    <text evidence="2">The sequence shown here is derived from an EMBL/GenBank/DDBJ whole genome shotgun (WGS) entry which is preliminary data.</text>
</comment>
<proteinExistence type="predicted"/>
<gene>
    <name evidence="2" type="ORF">N7532_003035</name>
</gene>
<dbReference type="AlphaFoldDB" id="A0A9W9FLM7"/>
<dbReference type="RefSeq" id="XP_056475886.1">
    <property type="nucleotide sequence ID" value="XM_056615529.1"/>
</dbReference>
<dbReference type="OrthoDB" id="5419162at2759"/>
<feature type="region of interest" description="Disordered" evidence="1">
    <location>
        <begin position="63"/>
        <end position="90"/>
    </location>
</feature>
<reference evidence="2" key="2">
    <citation type="journal article" date="2023" name="IMA Fungus">
        <title>Comparative genomic study of the Penicillium genus elucidates a diverse pangenome and 15 lateral gene transfer events.</title>
        <authorList>
            <person name="Petersen C."/>
            <person name="Sorensen T."/>
            <person name="Nielsen M.R."/>
            <person name="Sondergaard T.E."/>
            <person name="Sorensen J.L."/>
            <person name="Fitzpatrick D.A."/>
            <person name="Frisvad J.C."/>
            <person name="Nielsen K.L."/>
        </authorList>
    </citation>
    <scope>NUCLEOTIDE SEQUENCE</scope>
    <source>
        <strain evidence="2">IBT 30761</strain>
    </source>
</reference>
<evidence type="ECO:0000256" key="1">
    <source>
        <dbReference type="SAM" id="MobiDB-lite"/>
    </source>
</evidence>
<dbReference type="GeneID" id="81354508"/>
<evidence type="ECO:0000313" key="3">
    <source>
        <dbReference type="Proteomes" id="UP001149074"/>
    </source>
</evidence>
<evidence type="ECO:0008006" key="4">
    <source>
        <dbReference type="Google" id="ProtNLM"/>
    </source>
</evidence>
<keyword evidence="3" id="KW-1185">Reference proteome</keyword>